<proteinExistence type="predicted"/>
<dbReference type="GeneID" id="90038215"/>
<evidence type="ECO:0008006" key="4">
    <source>
        <dbReference type="Google" id="ProtNLM"/>
    </source>
</evidence>
<dbReference type="EMBL" id="JBBJBU010000006">
    <property type="protein sequence ID" value="KAK7205081.1"/>
    <property type="molecule type" value="Genomic_DNA"/>
</dbReference>
<feature type="region of interest" description="Disordered" evidence="1">
    <location>
        <begin position="56"/>
        <end position="87"/>
    </location>
</feature>
<reference evidence="2 3" key="1">
    <citation type="submission" date="2024-03" db="EMBL/GenBank/DDBJ databases">
        <title>Genome-scale model development and genomic sequencing of the oleaginous clade Lipomyces.</title>
        <authorList>
            <consortium name="Lawrence Berkeley National Laboratory"/>
            <person name="Czajka J.J."/>
            <person name="Han Y."/>
            <person name="Kim J."/>
            <person name="Mondo S.J."/>
            <person name="Hofstad B.A."/>
            <person name="Robles A."/>
            <person name="Haridas S."/>
            <person name="Riley R."/>
            <person name="LaButti K."/>
            <person name="Pangilinan J."/>
            <person name="Andreopoulos W."/>
            <person name="Lipzen A."/>
            <person name="Yan J."/>
            <person name="Wang M."/>
            <person name="Ng V."/>
            <person name="Grigoriev I.V."/>
            <person name="Spatafora J.W."/>
            <person name="Magnuson J.K."/>
            <person name="Baker S.E."/>
            <person name="Pomraning K.R."/>
        </authorList>
    </citation>
    <scope>NUCLEOTIDE SEQUENCE [LARGE SCALE GENOMIC DNA]</scope>
    <source>
        <strain evidence="2 3">Phaff 52-87</strain>
    </source>
</reference>
<dbReference type="Proteomes" id="UP001498771">
    <property type="component" value="Unassembled WGS sequence"/>
</dbReference>
<feature type="region of interest" description="Disordered" evidence="1">
    <location>
        <begin position="111"/>
        <end position="141"/>
    </location>
</feature>
<name>A0ABR1F5I8_9ASCO</name>
<evidence type="ECO:0000313" key="3">
    <source>
        <dbReference type="Proteomes" id="UP001498771"/>
    </source>
</evidence>
<gene>
    <name evidence="2" type="ORF">BZA70DRAFT_279030</name>
</gene>
<accession>A0ABR1F5I8</accession>
<protein>
    <recommendedName>
        <fullName evidence="4">Shugoshin C-terminal domain-containing protein</fullName>
    </recommendedName>
</protein>
<dbReference type="RefSeq" id="XP_064768114.1">
    <property type="nucleotide sequence ID" value="XM_064912703.1"/>
</dbReference>
<feature type="region of interest" description="Disordered" evidence="1">
    <location>
        <begin position="197"/>
        <end position="253"/>
    </location>
</feature>
<evidence type="ECO:0000313" key="2">
    <source>
        <dbReference type="EMBL" id="KAK7205081.1"/>
    </source>
</evidence>
<feature type="compositionally biased region" description="Pro residues" evidence="1">
    <location>
        <begin position="238"/>
        <end position="247"/>
    </location>
</feature>
<feature type="compositionally biased region" description="Polar residues" evidence="1">
    <location>
        <begin position="209"/>
        <end position="229"/>
    </location>
</feature>
<feature type="region of interest" description="Disordered" evidence="1">
    <location>
        <begin position="1"/>
        <end position="38"/>
    </location>
</feature>
<organism evidence="2 3">
    <name type="scientific">Myxozyma melibiosi</name>
    <dbReference type="NCBI Taxonomy" id="54550"/>
    <lineage>
        <taxon>Eukaryota</taxon>
        <taxon>Fungi</taxon>
        <taxon>Dikarya</taxon>
        <taxon>Ascomycota</taxon>
        <taxon>Saccharomycotina</taxon>
        <taxon>Lipomycetes</taxon>
        <taxon>Lipomycetales</taxon>
        <taxon>Lipomycetaceae</taxon>
        <taxon>Myxozyma</taxon>
    </lineage>
</organism>
<feature type="compositionally biased region" description="Low complexity" evidence="1">
    <location>
        <begin position="329"/>
        <end position="339"/>
    </location>
</feature>
<feature type="compositionally biased region" description="Basic and acidic residues" evidence="1">
    <location>
        <begin position="437"/>
        <end position="451"/>
    </location>
</feature>
<feature type="compositionally biased region" description="Polar residues" evidence="1">
    <location>
        <begin position="56"/>
        <end position="86"/>
    </location>
</feature>
<sequence>MQMQYSCDLDPSEQEESPEIIYPARQQSGHLTSSTPSDTQPFVGDCVLFSIINSHSSSGCERSSASVQRLSFETPNKSGNSTPTSSERLRQEISEAKSDLQKALNILLYPDQFPSDSGSDEKSTAVALTQESQEVAGETSAESSVFKVPLAVLSSMKNMATRTRAVLTTKSKSETADASRAYSNSLEFLFSDSASEMDDTEIQEIPAPRQSQIRDLNSSSARLPNNEPESSPEVDVTPPHPPPPPPRAHYTSSPMRANTAEDFVVFPPFAIPSSAADTVLIIPTQEEFSQFAQASPRRVARKKHADDSEDELDMLSSISPREKENVPASSTESTGSSKKSQTHTPSGSGSGAAKPHSINILLDKKRKKSSSDSFSIESLPLPPHVSSPLSTTNSKAQSTKNATGVSIVQNPKDNTNILDSASTTAATESKHKATGKRTRDSASAERERDKPISALLKGPVYRVGLSKRARVESLHSYLRRES</sequence>
<feature type="compositionally biased region" description="Polar residues" evidence="1">
    <location>
        <begin position="25"/>
        <end position="38"/>
    </location>
</feature>
<feature type="compositionally biased region" description="Polar residues" evidence="1">
    <location>
        <begin position="391"/>
        <end position="427"/>
    </location>
</feature>
<keyword evidence="3" id="KW-1185">Reference proteome</keyword>
<evidence type="ECO:0000256" key="1">
    <source>
        <dbReference type="SAM" id="MobiDB-lite"/>
    </source>
</evidence>
<comment type="caution">
    <text evidence="2">The sequence shown here is derived from an EMBL/GenBank/DDBJ whole genome shotgun (WGS) entry which is preliminary data.</text>
</comment>
<feature type="region of interest" description="Disordered" evidence="1">
    <location>
        <begin position="291"/>
        <end position="456"/>
    </location>
</feature>